<proteinExistence type="inferred from homology"/>
<dbReference type="SUPFAM" id="SSF46785">
    <property type="entry name" value="Winged helix' DNA-binding domain"/>
    <property type="match status" value="1"/>
</dbReference>
<evidence type="ECO:0000313" key="8">
    <source>
        <dbReference type="Proteomes" id="UP000541421"/>
    </source>
</evidence>
<dbReference type="EMBL" id="JABGBO010000001">
    <property type="protein sequence ID" value="NOL48689.1"/>
    <property type="molecule type" value="Genomic_DNA"/>
</dbReference>
<dbReference type="Proteomes" id="UP000541421">
    <property type="component" value="Unassembled WGS sequence"/>
</dbReference>
<keyword evidence="5" id="KW-0804">Transcription</keyword>
<keyword evidence="8" id="KW-1185">Reference proteome</keyword>
<dbReference type="PROSITE" id="PS50949">
    <property type="entry name" value="HTH_GNTR"/>
    <property type="match status" value="1"/>
</dbReference>
<reference evidence="7 8" key="1">
    <citation type="submission" date="2020-05" db="EMBL/GenBank/DDBJ databases">
        <authorList>
            <person name="Niu N."/>
        </authorList>
    </citation>
    <scope>NUCLEOTIDE SEQUENCE [LARGE SCALE GENOMIC DNA]</scope>
    <source>
        <strain evidence="7 8">LMG10982</strain>
    </source>
</reference>
<dbReference type="Pfam" id="PF00155">
    <property type="entry name" value="Aminotran_1_2"/>
    <property type="match status" value="1"/>
</dbReference>
<dbReference type="InterPro" id="IPR015424">
    <property type="entry name" value="PyrdxlP-dep_Trfase"/>
</dbReference>
<evidence type="ECO:0000256" key="2">
    <source>
        <dbReference type="ARBA" id="ARBA00022898"/>
    </source>
</evidence>
<gene>
    <name evidence="7" type="ORF">HKX40_00850</name>
</gene>
<dbReference type="SMART" id="SM00345">
    <property type="entry name" value="HTH_GNTR"/>
    <property type="match status" value="1"/>
</dbReference>
<protein>
    <submittedName>
        <fullName evidence="7">PLP-dependent aminotransferase family protein</fullName>
    </submittedName>
</protein>
<dbReference type="PANTHER" id="PTHR46577:SF2">
    <property type="entry name" value="TRANSCRIPTIONAL REGULATORY PROTEIN"/>
    <property type="match status" value="1"/>
</dbReference>
<dbReference type="AlphaFoldDB" id="A0A7Y4P5B4"/>
<evidence type="ECO:0000256" key="3">
    <source>
        <dbReference type="ARBA" id="ARBA00023015"/>
    </source>
</evidence>
<dbReference type="Gene3D" id="3.40.640.10">
    <property type="entry name" value="Type I PLP-dependent aspartate aminotransferase-like (Major domain)"/>
    <property type="match status" value="1"/>
</dbReference>
<accession>A0A7Y4P5B4</accession>
<comment type="similarity">
    <text evidence="1">In the C-terminal section; belongs to the class-I pyridoxal-phosphate-dependent aminotransferase family.</text>
</comment>
<evidence type="ECO:0000256" key="1">
    <source>
        <dbReference type="ARBA" id="ARBA00005384"/>
    </source>
</evidence>
<organism evidence="7 8">
    <name type="scientific">Pelistega europaea</name>
    <dbReference type="NCBI Taxonomy" id="106147"/>
    <lineage>
        <taxon>Bacteria</taxon>
        <taxon>Pseudomonadati</taxon>
        <taxon>Pseudomonadota</taxon>
        <taxon>Betaproteobacteria</taxon>
        <taxon>Burkholderiales</taxon>
        <taxon>Alcaligenaceae</taxon>
        <taxon>Pelistega</taxon>
    </lineage>
</organism>
<dbReference type="PANTHER" id="PTHR46577">
    <property type="entry name" value="HTH-TYPE TRANSCRIPTIONAL REGULATORY PROTEIN GABR"/>
    <property type="match status" value="1"/>
</dbReference>
<dbReference type="Pfam" id="PF00392">
    <property type="entry name" value="GntR"/>
    <property type="match status" value="1"/>
</dbReference>
<evidence type="ECO:0000256" key="5">
    <source>
        <dbReference type="ARBA" id="ARBA00023163"/>
    </source>
</evidence>
<dbReference type="InterPro" id="IPR015421">
    <property type="entry name" value="PyrdxlP-dep_Trfase_major"/>
</dbReference>
<dbReference type="InterPro" id="IPR004839">
    <property type="entry name" value="Aminotransferase_I/II_large"/>
</dbReference>
<feature type="domain" description="HTH gntR-type" evidence="6">
    <location>
        <begin position="1"/>
        <end position="69"/>
    </location>
</feature>
<dbReference type="RefSeq" id="WP_171587672.1">
    <property type="nucleotide sequence ID" value="NZ_JABGBO010000001.1"/>
</dbReference>
<dbReference type="GO" id="GO:0003677">
    <property type="term" value="F:DNA binding"/>
    <property type="evidence" value="ECO:0007669"/>
    <property type="project" value="UniProtKB-KW"/>
</dbReference>
<keyword evidence="3" id="KW-0805">Transcription regulation</keyword>
<keyword evidence="7" id="KW-0808">Transferase</keyword>
<keyword evidence="2" id="KW-0663">Pyridoxal phosphate</keyword>
<dbReference type="InterPro" id="IPR051446">
    <property type="entry name" value="HTH_trans_reg/aminotransferase"/>
</dbReference>
<evidence type="ECO:0000259" key="6">
    <source>
        <dbReference type="PROSITE" id="PS50949"/>
    </source>
</evidence>
<comment type="caution">
    <text evidence="7">The sequence shown here is derived from an EMBL/GenBank/DDBJ whole genome shotgun (WGS) entry which is preliminary data.</text>
</comment>
<sequence>MNKVNQLVNFFEDAIKQERFKPNQKLMSIRAASDFFNVSKNTVVDAYDRLVSSGVIRAKPGSGYFVNYPVNRIISQEKSHPRIRQALDSASLLKEQINPTLNIRVGDGRPPVQWIDQIDFDMRIKIPTNSKFSYTPPMGFLPLREVFSQHLYERNIQASPCQIITTYGANHAMDLIIKNFLSAGDTVFVDSPGYYPLFAKLRLYNIRYIGINRLTTGPDIEELEEKAIQYRPKLFFTQTLGHNPTGGAINIPTQYQILKIAEKFNFYCVENDAFADLSPANSPRMSALDQLDRVIYIGTYSKTLSANFRIGFIAGSEKIINSIANIKMLTIVNSSDYLERWLHNIMTNGQYLRHIRRLRSLVEDSTQRAVHQFTQLGLHIPFRSEGSYYVWVELRAQNDVDIAQKAADRSIFLAPGSLFYPDKKGNHPAALRVNVAYALAPEFLDFLQQIQAE</sequence>
<dbReference type="InterPro" id="IPR036388">
    <property type="entry name" value="WH-like_DNA-bd_sf"/>
</dbReference>
<name>A0A7Y4P5B4_9BURK</name>
<evidence type="ECO:0000313" key="7">
    <source>
        <dbReference type="EMBL" id="NOL48689.1"/>
    </source>
</evidence>
<dbReference type="GO" id="GO:0003700">
    <property type="term" value="F:DNA-binding transcription factor activity"/>
    <property type="evidence" value="ECO:0007669"/>
    <property type="project" value="InterPro"/>
</dbReference>
<evidence type="ECO:0000256" key="4">
    <source>
        <dbReference type="ARBA" id="ARBA00023125"/>
    </source>
</evidence>
<keyword evidence="7" id="KW-0032">Aminotransferase</keyword>
<dbReference type="InterPro" id="IPR000524">
    <property type="entry name" value="Tscrpt_reg_HTH_GntR"/>
</dbReference>
<dbReference type="GO" id="GO:0030170">
    <property type="term" value="F:pyridoxal phosphate binding"/>
    <property type="evidence" value="ECO:0007669"/>
    <property type="project" value="InterPro"/>
</dbReference>
<keyword evidence="4" id="KW-0238">DNA-binding</keyword>
<dbReference type="GO" id="GO:0008483">
    <property type="term" value="F:transaminase activity"/>
    <property type="evidence" value="ECO:0007669"/>
    <property type="project" value="UniProtKB-KW"/>
</dbReference>
<dbReference type="SUPFAM" id="SSF53383">
    <property type="entry name" value="PLP-dependent transferases"/>
    <property type="match status" value="1"/>
</dbReference>
<dbReference type="Gene3D" id="1.10.10.10">
    <property type="entry name" value="Winged helix-like DNA-binding domain superfamily/Winged helix DNA-binding domain"/>
    <property type="match status" value="1"/>
</dbReference>
<dbReference type="CDD" id="cd00609">
    <property type="entry name" value="AAT_like"/>
    <property type="match status" value="1"/>
</dbReference>
<dbReference type="InterPro" id="IPR036390">
    <property type="entry name" value="WH_DNA-bd_sf"/>
</dbReference>
<dbReference type="CDD" id="cd07377">
    <property type="entry name" value="WHTH_GntR"/>
    <property type="match status" value="1"/>
</dbReference>